<dbReference type="GO" id="GO:0005737">
    <property type="term" value="C:cytoplasm"/>
    <property type="evidence" value="ECO:0007669"/>
    <property type="project" value="UniProtKB-SubCell"/>
</dbReference>
<dbReference type="InterPro" id="IPR006073">
    <property type="entry name" value="GTP-bd"/>
</dbReference>
<dbReference type="Pfam" id="PF19275">
    <property type="entry name" value="HflX_C"/>
    <property type="match status" value="1"/>
</dbReference>
<comment type="subunit">
    <text evidence="5">Monomer. Associates with the 50S ribosomal subunit.</text>
</comment>
<organism evidence="9 10">
    <name type="scientific">Formicincola oecophyllae</name>
    <dbReference type="NCBI Taxonomy" id="2558361"/>
    <lineage>
        <taxon>Bacteria</taxon>
        <taxon>Pseudomonadati</taxon>
        <taxon>Pseudomonadota</taxon>
        <taxon>Alphaproteobacteria</taxon>
        <taxon>Acetobacterales</taxon>
        <taxon>Acetobacteraceae</taxon>
        <taxon>Formicincola</taxon>
    </lineage>
</organism>
<dbReference type="SUPFAM" id="SSF52540">
    <property type="entry name" value="P-loop containing nucleoside triphosphate hydrolases"/>
    <property type="match status" value="1"/>
</dbReference>
<name>A0A4Y6U895_9PROT</name>
<evidence type="ECO:0000313" key="9">
    <source>
        <dbReference type="EMBL" id="QDH13659.1"/>
    </source>
</evidence>
<dbReference type="PROSITE" id="PS51705">
    <property type="entry name" value="G_HFLX"/>
    <property type="match status" value="1"/>
</dbReference>
<dbReference type="Gene3D" id="3.40.50.300">
    <property type="entry name" value="P-loop containing nucleotide triphosphate hydrolases"/>
    <property type="match status" value="1"/>
</dbReference>
<keyword evidence="4 5" id="KW-0342">GTP-binding</keyword>
<reference evidence="9 10" key="1">
    <citation type="submission" date="2019-03" db="EMBL/GenBank/DDBJ databases">
        <title>The complete genome sequence of Swingsia_sp. F3b2 LMG30590(T).</title>
        <authorList>
            <person name="Chua K.-O."/>
            <person name="Chan K.-G."/>
            <person name="See-Too W.-S."/>
        </authorList>
    </citation>
    <scope>NUCLEOTIDE SEQUENCE [LARGE SCALE GENOMIC DNA]</scope>
    <source>
        <strain evidence="9 10">F3b2</strain>
    </source>
</reference>
<dbReference type="Pfam" id="PF01926">
    <property type="entry name" value="MMR_HSR1"/>
    <property type="match status" value="1"/>
</dbReference>
<evidence type="ECO:0000256" key="5">
    <source>
        <dbReference type="HAMAP-Rule" id="MF_00900"/>
    </source>
</evidence>
<protein>
    <recommendedName>
        <fullName evidence="5">GTPase HflX</fullName>
    </recommendedName>
    <alternativeName>
        <fullName evidence="5">GTP-binding protein HflX</fullName>
    </alternativeName>
</protein>
<proteinExistence type="inferred from homology"/>
<dbReference type="PANTHER" id="PTHR10229">
    <property type="entry name" value="GTP-BINDING PROTEIN HFLX"/>
    <property type="match status" value="1"/>
</dbReference>
<dbReference type="KEGG" id="swf:E3E12_05040"/>
<evidence type="ECO:0000256" key="7">
    <source>
        <dbReference type="PIRSR" id="PIRSR006809-2"/>
    </source>
</evidence>
<evidence type="ECO:0000256" key="2">
    <source>
        <dbReference type="ARBA" id="ARBA00022741"/>
    </source>
</evidence>
<dbReference type="Pfam" id="PF16360">
    <property type="entry name" value="GTP-bdg_M"/>
    <property type="match status" value="1"/>
</dbReference>
<evidence type="ECO:0000256" key="6">
    <source>
        <dbReference type="PIRSR" id="PIRSR006809-1"/>
    </source>
</evidence>
<accession>A0A4Y6U895</accession>
<keyword evidence="3 7" id="KW-0460">Magnesium</keyword>
<dbReference type="GO" id="GO:0005525">
    <property type="term" value="F:GTP binding"/>
    <property type="evidence" value="ECO:0007669"/>
    <property type="project" value="UniProtKB-UniRule"/>
</dbReference>
<dbReference type="GO" id="GO:0046872">
    <property type="term" value="F:metal ion binding"/>
    <property type="evidence" value="ECO:0007669"/>
    <property type="project" value="UniProtKB-KW"/>
</dbReference>
<dbReference type="NCBIfam" id="TIGR03156">
    <property type="entry name" value="GTP_HflX"/>
    <property type="match status" value="1"/>
</dbReference>
<dbReference type="GO" id="GO:0003924">
    <property type="term" value="F:GTPase activity"/>
    <property type="evidence" value="ECO:0007669"/>
    <property type="project" value="UniProtKB-UniRule"/>
</dbReference>
<keyword evidence="2 5" id="KW-0547">Nucleotide-binding</keyword>
<comment type="similarity">
    <text evidence="5">Belongs to the TRAFAC class OBG-HflX-like GTPase superfamily. HflX GTPase family.</text>
</comment>
<keyword evidence="10" id="KW-1185">Reference proteome</keyword>
<gene>
    <name evidence="5 9" type="primary">hflX</name>
    <name evidence="9" type="ORF">E3E12_05040</name>
</gene>
<evidence type="ECO:0000313" key="10">
    <source>
        <dbReference type="Proteomes" id="UP000318709"/>
    </source>
</evidence>
<dbReference type="RefSeq" id="WP_141443367.1">
    <property type="nucleotide sequence ID" value="NZ_CP038231.1"/>
</dbReference>
<feature type="binding site" evidence="6">
    <location>
        <begin position="367"/>
        <end position="369"/>
    </location>
    <ligand>
        <name>GTP</name>
        <dbReference type="ChEBI" id="CHEBI:37565"/>
    </ligand>
</feature>
<dbReference type="InterPro" id="IPR030394">
    <property type="entry name" value="G_HFLX_dom"/>
</dbReference>
<keyword evidence="5" id="KW-0963">Cytoplasm</keyword>
<dbReference type="OrthoDB" id="9812272at2"/>
<comment type="cofactor">
    <cofactor evidence="7">
        <name>Mg(2+)</name>
        <dbReference type="ChEBI" id="CHEBI:18420"/>
    </cofactor>
</comment>
<feature type="binding site" evidence="6">
    <location>
        <begin position="273"/>
        <end position="276"/>
    </location>
    <ligand>
        <name>GTP</name>
        <dbReference type="ChEBI" id="CHEBI:37565"/>
    </ligand>
</feature>
<dbReference type="InterPro" id="IPR042108">
    <property type="entry name" value="GTPase_HflX_N_sf"/>
</dbReference>
<feature type="binding site" evidence="6">
    <location>
        <begin position="346"/>
        <end position="349"/>
    </location>
    <ligand>
        <name>GTP</name>
        <dbReference type="ChEBI" id="CHEBI:37565"/>
    </ligand>
</feature>
<feature type="binding site" evidence="7">
    <location>
        <position position="233"/>
    </location>
    <ligand>
        <name>Mg(2+)</name>
        <dbReference type="ChEBI" id="CHEBI:18420"/>
    </ligand>
</feature>
<dbReference type="InterPro" id="IPR045498">
    <property type="entry name" value="HflX_C"/>
</dbReference>
<evidence type="ECO:0000256" key="1">
    <source>
        <dbReference type="ARBA" id="ARBA00022723"/>
    </source>
</evidence>
<dbReference type="Gene3D" id="3.40.50.11060">
    <property type="entry name" value="GTPase HflX, N-terminal domain"/>
    <property type="match status" value="1"/>
</dbReference>
<sequence>MTTENIQATPGRKGALHETATPKVRAAVVLPWEARGQGESTRAAEARLAEAAGLASSIEMDIVHQDIFTIRTRRPATLFGPGQLEQLSDAVRALDIGVVVVDARLSPVQQRNLEEALKCKVIDRTGLILEIFGARAATREGVLQVELAHLEYQRSRLVRLWTHLERQRGGFGFLGGAGETQIEADRRMIGDRIVKLKRELDQVRRTRGLHRSARKKVPFPVVALVGYTNAGKSTLFNRLTGADVHAQDQLFATLDPTMRAIDLPSGRKVILSDTVGFISELPTELVAAFRATLEEVAEADIILHVRDIAHPDTEAQREDVLGVLNDMAADGIMDREWPARTVEVLNKADLLGGTADVPLRERAVAVSALTGEGVPDLLELLDKHLTSSMEDVTIKIGLADGAALAWLYEHGEVVERLDSEEGMVLHVRLFESGLSRFRRRFPNAILEGAAAEALLAAERASEDELGLV</sequence>
<feature type="domain" description="Hflx-type G" evidence="8">
    <location>
        <begin position="220"/>
        <end position="389"/>
    </location>
</feature>
<dbReference type="AlphaFoldDB" id="A0A4Y6U895"/>
<dbReference type="GO" id="GO:0043022">
    <property type="term" value="F:ribosome binding"/>
    <property type="evidence" value="ECO:0007669"/>
    <property type="project" value="TreeGrafter"/>
</dbReference>
<keyword evidence="1 7" id="KW-0479">Metal-binding</keyword>
<comment type="function">
    <text evidence="5">GTPase that associates with the 50S ribosomal subunit and may have a role during protein synthesis or ribosome biogenesis.</text>
</comment>
<dbReference type="Proteomes" id="UP000318709">
    <property type="component" value="Chromosome"/>
</dbReference>
<dbReference type="CDD" id="cd01878">
    <property type="entry name" value="HflX"/>
    <property type="match status" value="1"/>
</dbReference>
<evidence type="ECO:0000256" key="3">
    <source>
        <dbReference type="ARBA" id="ARBA00022842"/>
    </source>
</evidence>
<dbReference type="HAMAP" id="MF_00900">
    <property type="entry name" value="GTPase_HflX"/>
    <property type="match status" value="1"/>
</dbReference>
<dbReference type="PRINTS" id="PR00326">
    <property type="entry name" value="GTP1OBG"/>
</dbReference>
<comment type="subcellular location">
    <subcellularLocation>
        <location evidence="5">Cytoplasm</location>
    </subcellularLocation>
    <text evidence="5">May associate with membranes.</text>
</comment>
<feature type="binding site" evidence="6">
    <location>
        <begin position="251"/>
        <end position="255"/>
    </location>
    <ligand>
        <name>GTP</name>
        <dbReference type="ChEBI" id="CHEBI:37565"/>
    </ligand>
</feature>
<dbReference type="InterPro" id="IPR016496">
    <property type="entry name" value="GTPase_HflX"/>
</dbReference>
<feature type="binding site" evidence="7">
    <location>
        <position position="253"/>
    </location>
    <ligand>
        <name>Mg(2+)</name>
        <dbReference type="ChEBI" id="CHEBI:18420"/>
    </ligand>
</feature>
<evidence type="ECO:0000256" key="4">
    <source>
        <dbReference type="ARBA" id="ARBA00023134"/>
    </source>
</evidence>
<feature type="binding site" evidence="6">
    <location>
        <begin position="226"/>
        <end position="233"/>
    </location>
    <ligand>
        <name>GTP</name>
        <dbReference type="ChEBI" id="CHEBI:37565"/>
    </ligand>
</feature>
<dbReference type="PIRSF" id="PIRSF006809">
    <property type="entry name" value="GTP-binding_hflX_prd"/>
    <property type="match status" value="1"/>
</dbReference>
<evidence type="ECO:0000259" key="8">
    <source>
        <dbReference type="PROSITE" id="PS51705"/>
    </source>
</evidence>
<dbReference type="Gene3D" id="6.10.250.2860">
    <property type="match status" value="1"/>
</dbReference>
<dbReference type="EMBL" id="CP038231">
    <property type="protein sequence ID" value="QDH13659.1"/>
    <property type="molecule type" value="Genomic_DNA"/>
</dbReference>
<dbReference type="InterPro" id="IPR027417">
    <property type="entry name" value="P-loop_NTPase"/>
</dbReference>
<dbReference type="PANTHER" id="PTHR10229:SF0">
    <property type="entry name" value="GTP-BINDING PROTEIN 6-RELATED"/>
    <property type="match status" value="1"/>
</dbReference>
<dbReference type="InterPro" id="IPR032305">
    <property type="entry name" value="GTP-bd_M"/>
</dbReference>
<dbReference type="InterPro" id="IPR025121">
    <property type="entry name" value="GTPase_HflX_N"/>
</dbReference>
<dbReference type="Pfam" id="PF13167">
    <property type="entry name" value="GTP-bdg_N"/>
    <property type="match status" value="1"/>
</dbReference>